<sequence>MVMIDKEAQKMGNRQNEQESFIDSFFKYVRYWYLFLLGLLITVGTAYVYIQHATPLYLISGTLLIKTSGNEGQLSESAAFSDLNTFKTSKNFDNEIEVLKSYRLMRRVLSKLPVNISYYVEESLKERELYGSELPIKVVAHSLDSTAYGREVTVSFNGGKSYNLEEGGKTFKFEFGEVVRRPYGTFTILTSDAFPQKSPKQKKIIVVFENINTLAKYYSDWLKVEPINAKASVLNISITDPVPERGRDVINKLMQDYREEELEGKNLIAASTIKLIDDRLNGLSAELIEIEKDVEQYKRQNKLADVASQSKVYVEESNTYQKQLAEWSVQIDVLETIETYISNSKENSYRLVPSTLSIEDPTLQELISRFNELQLERERLLRTTEKINPIILSIDQQLQSLRVNILENIHNIKGGLVLTRRNLKDRTNLYDAKINSVPLVERELQEIDRQRGIKQQLYKYLLEKREESSLALATSAPNSLVLRPAIIEGVPVEPKKQTVFLLAFIAGLGVPLASIFIKNAFNRKVQQRADVERATTAPVLGEVSYNDTKDVIVVSESSKTAIAELFRLIRTNLQFVVQGGERKVILVTSSVSGEGKTFFSLNLGASLALTGKNVVVLDFDLRKQSILADLGLACEFGITDYLSFNTVTVEEMLNQSDQVPNLFIVGSGAIPVNPAELMMSNRVEQLFEELQKKFDYILIDTAPVGQVSDAFSLSKYVDLTVCLVRYNYTPKHEIENINDILYNNKFKQPMIVLNGAKKFNSNKYGYGYGYVKK</sequence>
<evidence type="ECO:0000256" key="5">
    <source>
        <dbReference type="ARBA" id="ARBA00022777"/>
    </source>
</evidence>
<evidence type="ECO:0000313" key="12">
    <source>
        <dbReference type="EMBL" id="SNT13126.1"/>
    </source>
</evidence>
<dbReference type="NCBIfam" id="TIGR01007">
    <property type="entry name" value="eps_fam"/>
    <property type="match status" value="1"/>
</dbReference>
<evidence type="ECO:0000259" key="10">
    <source>
        <dbReference type="Pfam" id="PF13614"/>
    </source>
</evidence>
<evidence type="ECO:0000256" key="2">
    <source>
        <dbReference type="ARBA" id="ARBA00011903"/>
    </source>
</evidence>
<accession>A0A239K409</accession>
<keyword evidence="5" id="KW-0418">Kinase</keyword>
<dbReference type="EMBL" id="FZOQ01000026">
    <property type="protein sequence ID" value="SNT13126.1"/>
    <property type="molecule type" value="Genomic_DNA"/>
</dbReference>
<reference evidence="13" key="1">
    <citation type="submission" date="2017-06" db="EMBL/GenBank/DDBJ databases">
        <authorList>
            <person name="Varghese N."/>
            <person name="Submissions S."/>
        </authorList>
    </citation>
    <scope>NUCLEOTIDE SEQUENCE [LARGE SCALE GENOMIC DNA]</scope>
    <source>
        <strain evidence="13">NKM1</strain>
    </source>
</reference>
<dbReference type="InterPro" id="IPR025669">
    <property type="entry name" value="AAA_dom"/>
</dbReference>
<feature type="domain" description="AAA" evidence="10">
    <location>
        <begin position="583"/>
        <end position="707"/>
    </location>
</feature>
<dbReference type="CDD" id="cd05387">
    <property type="entry name" value="BY-kinase"/>
    <property type="match status" value="1"/>
</dbReference>
<dbReference type="InterPro" id="IPR050445">
    <property type="entry name" value="Bact_polysacc_biosynth/exp"/>
</dbReference>
<dbReference type="Pfam" id="PF13614">
    <property type="entry name" value="AAA_31"/>
    <property type="match status" value="1"/>
</dbReference>
<dbReference type="GO" id="GO:0005524">
    <property type="term" value="F:ATP binding"/>
    <property type="evidence" value="ECO:0007669"/>
    <property type="project" value="UniProtKB-KW"/>
</dbReference>
<dbReference type="PANTHER" id="PTHR32309:SF13">
    <property type="entry name" value="FERRIC ENTEROBACTIN TRANSPORT PROTEIN FEPE"/>
    <property type="match status" value="1"/>
</dbReference>
<dbReference type="InterPro" id="IPR027417">
    <property type="entry name" value="P-loop_NTPase"/>
</dbReference>
<gene>
    <name evidence="12" type="ORF">SAMN06296052_12625</name>
</gene>
<evidence type="ECO:0000256" key="8">
    <source>
        <dbReference type="ARBA" id="ARBA00051245"/>
    </source>
</evidence>
<comment type="catalytic activity">
    <reaction evidence="8">
        <text>L-tyrosyl-[protein] + ATP = O-phospho-L-tyrosyl-[protein] + ADP + H(+)</text>
        <dbReference type="Rhea" id="RHEA:10596"/>
        <dbReference type="Rhea" id="RHEA-COMP:10136"/>
        <dbReference type="Rhea" id="RHEA-COMP:20101"/>
        <dbReference type="ChEBI" id="CHEBI:15378"/>
        <dbReference type="ChEBI" id="CHEBI:30616"/>
        <dbReference type="ChEBI" id="CHEBI:46858"/>
        <dbReference type="ChEBI" id="CHEBI:61978"/>
        <dbReference type="ChEBI" id="CHEBI:456216"/>
        <dbReference type="EC" id="2.7.10.2"/>
    </reaction>
</comment>
<keyword evidence="3" id="KW-0808">Transferase</keyword>
<keyword evidence="9" id="KW-0472">Membrane</keyword>
<dbReference type="GO" id="GO:0005886">
    <property type="term" value="C:plasma membrane"/>
    <property type="evidence" value="ECO:0007669"/>
    <property type="project" value="TreeGrafter"/>
</dbReference>
<keyword evidence="9" id="KW-0812">Transmembrane</keyword>
<evidence type="ECO:0000259" key="11">
    <source>
        <dbReference type="Pfam" id="PF13807"/>
    </source>
</evidence>
<evidence type="ECO:0000256" key="7">
    <source>
        <dbReference type="ARBA" id="ARBA00023137"/>
    </source>
</evidence>
<dbReference type="EC" id="2.7.10.2" evidence="2"/>
<evidence type="ECO:0000256" key="1">
    <source>
        <dbReference type="ARBA" id="ARBA00007316"/>
    </source>
</evidence>
<evidence type="ECO:0000313" key="13">
    <source>
        <dbReference type="Proteomes" id="UP000198432"/>
    </source>
</evidence>
<name>A0A239K409_9BACT</name>
<keyword evidence="7" id="KW-0829">Tyrosine-protein kinase</keyword>
<organism evidence="12 13">
    <name type="scientific">Pontibacter ummariensis</name>
    <dbReference type="NCBI Taxonomy" id="1610492"/>
    <lineage>
        <taxon>Bacteria</taxon>
        <taxon>Pseudomonadati</taxon>
        <taxon>Bacteroidota</taxon>
        <taxon>Cytophagia</taxon>
        <taxon>Cytophagales</taxon>
        <taxon>Hymenobacteraceae</taxon>
        <taxon>Pontibacter</taxon>
    </lineage>
</organism>
<dbReference type="Proteomes" id="UP000198432">
    <property type="component" value="Unassembled WGS sequence"/>
</dbReference>
<keyword evidence="6" id="KW-0067">ATP-binding</keyword>
<protein>
    <recommendedName>
        <fullName evidence="2">non-specific protein-tyrosine kinase</fullName>
        <ecNumber evidence="2">2.7.10.2</ecNumber>
    </recommendedName>
</protein>
<keyword evidence="13" id="KW-1185">Reference proteome</keyword>
<dbReference type="PANTHER" id="PTHR32309">
    <property type="entry name" value="TYROSINE-PROTEIN KINASE"/>
    <property type="match status" value="1"/>
</dbReference>
<dbReference type="SUPFAM" id="SSF52540">
    <property type="entry name" value="P-loop containing nucleoside triphosphate hydrolases"/>
    <property type="match status" value="1"/>
</dbReference>
<feature type="transmembrane region" description="Helical" evidence="9">
    <location>
        <begin position="31"/>
        <end position="50"/>
    </location>
</feature>
<keyword evidence="9" id="KW-1133">Transmembrane helix</keyword>
<dbReference type="AlphaFoldDB" id="A0A239K409"/>
<feature type="domain" description="Tyrosine-protein kinase G-rich" evidence="11">
    <location>
        <begin position="446"/>
        <end position="520"/>
    </location>
</feature>
<dbReference type="InterPro" id="IPR005702">
    <property type="entry name" value="Wzc-like_C"/>
</dbReference>
<evidence type="ECO:0000256" key="9">
    <source>
        <dbReference type="SAM" id="Phobius"/>
    </source>
</evidence>
<dbReference type="InterPro" id="IPR032807">
    <property type="entry name" value="GNVR"/>
</dbReference>
<dbReference type="OrthoDB" id="9794577at2"/>
<dbReference type="Gene3D" id="3.40.50.300">
    <property type="entry name" value="P-loop containing nucleotide triphosphate hydrolases"/>
    <property type="match status" value="1"/>
</dbReference>
<keyword evidence="4" id="KW-0547">Nucleotide-binding</keyword>
<dbReference type="GO" id="GO:0004715">
    <property type="term" value="F:non-membrane spanning protein tyrosine kinase activity"/>
    <property type="evidence" value="ECO:0007669"/>
    <property type="project" value="UniProtKB-EC"/>
</dbReference>
<comment type="similarity">
    <text evidence="1">Belongs to the CpsD/CapB family.</text>
</comment>
<dbReference type="Pfam" id="PF13807">
    <property type="entry name" value="GNVR"/>
    <property type="match status" value="1"/>
</dbReference>
<evidence type="ECO:0000256" key="6">
    <source>
        <dbReference type="ARBA" id="ARBA00022840"/>
    </source>
</evidence>
<proteinExistence type="inferred from homology"/>
<feature type="transmembrane region" description="Helical" evidence="9">
    <location>
        <begin position="499"/>
        <end position="517"/>
    </location>
</feature>
<evidence type="ECO:0000256" key="4">
    <source>
        <dbReference type="ARBA" id="ARBA00022741"/>
    </source>
</evidence>
<evidence type="ECO:0000256" key="3">
    <source>
        <dbReference type="ARBA" id="ARBA00022679"/>
    </source>
</evidence>